<accession>A0A426V0X9</accession>
<proteinExistence type="predicted"/>
<dbReference type="OrthoDB" id="4457504at2"/>
<comment type="caution">
    <text evidence="2">The sequence shown here is derived from an EMBL/GenBank/DDBJ whole genome shotgun (WGS) entry which is preliminary data.</text>
</comment>
<sequence>MITVTGATGNVGRPLVEALTAAGERVNTVTRGAAATGQYVTHYRADLSEPESLKPALEGAEALFVVTAADFIVHGDMSAVMATAKASGVRRVVLLSSQGVATGRHLADFEEAVMQSGLEWTMLRPGNFDSNAFGWAESVRTRRTVEAPFGDIALPAIDPADIAAVAAAALLEPGHAGRAYTLTGPAAISPREQAAAIGEAVGEPVAFAELTRDEARARMLGFMPERVVEATLGVLGTPSPAEQAVSPDVERVLGRPATPFAEWAKRNAAAFR</sequence>
<dbReference type="SUPFAM" id="SSF51735">
    <property type="entry name" value="NAD(P)-binding Rossmann-fold domains"/>
    <property type="match status" value="1"/>
</dbReference>
<dbReference type="Proteomes" id="UP000277256">
    <property type="component" value="Unassembled WGS sequence"/>
</dbReference>
<keyword evidence="3" id="KW-1185">Reference proteome</keyword>
<evidence type="ECO:0000259" key="1">
    <source>
        <dbReference type="Pfam" id="PF13460"/>
    </source>
</evidence>
<dbReference type="Pfam" id="PF13460">
    <property type="entry name" value="NAD_binding_10"/>
    <property type="match status" value="1"/>
</dbReference>
<dbReference type="PANTHER" id="PTHR43162:SF1">
    <property type="entry name" value="PRESTALK A DIFFERENTIATION PROTEIN A"/>
    <property type="match status" value="1"/>
</dbReference>
<dbReference type="Gene3D" id="3.90.25.10">
    <property type="entry name" value="UDP-galactose 4-epimerase, domain 1"/>
    <property type="match status" value="1"/>
</dbReference>
<organism evidence="2 3">
    <name type="scientific">Glycomyces terrestris</name>
    <dbReference type="NCBI Taxonomy" id="2493553"/>
    <lineage>
        <taxon>Bacteria</taxon>
        <taxon>Bacillati</taxon>
        <taxon>Actinomycetota</taxon>
        <taxon>Actinomycetes</taxon>
        <taxon>Glycomycetales</taxon>
        <taxon>Glycomycetaceae</taxon>
        <taxon>Glycomyces</taxon>
    </lineage>
</organism>
<dbReference type="Gene3D" id="3.40.50.720">
    <property type="entry name" value="NAD(P)-binding Rossmann-like Domain"/>
    <property type="match status" value="1"/>
</dbReference>
<dbReference type="PANTHER" id="PTHR43162">
    <property type="match status" value="1"/>
</dbReference>
<dbReference type="InterPro" id="IPR051604">
    <property type="entry name" value="Ergot_Alk_Oxidoreductase"/>
</dbReference>
<dbReference type="AlphaFoldDB" id="A0A426V0X9"/>
<name>A0A426V0X9_9ACTN</name>
<feature type="domain" description="NAD(P)-binding" evidence="1">
    <location>
        <begin position="6"/>
        <end position="173"/>
    </location>
</feature>
<reference evidence="2 3" key="1">
    <citation type="submission" date="2018-12" db="EMBL/GenBank/DDBJ databases">
        <title>Glycomyces sp. YIM 121974 draft genome.</title>
        <authorList>
            <person name="Li Q."/>
        </authorList>
    </citation>
    <scope>NUCLEOTIDE SEQUENCE [LARGE SCALE GENOMIC DNA]</scope>
    <source>
        <strain evidence="2 3">YIM 121974</strain>
    </source>
</reference>
<protein>
    <submittedName>
        <fullName evidence="2">NAD-dependent epimerase/dehydratase family protein</fullName>
    </submittedName>
</protein>
<evidence type="ECO:0000313" key="3">
    <source>
        <dbReference type="Proteomes" id="UP000277256"/>
    </source>
</evidence>
<evidence type="ECO:0000313" key="2">
    <source>
        <dbReference type="EMBL" id="RRS00493.1"/>
    </source>
</evidence>
<dbReference type="RefSeq" id="WP_125247172.1">
    <property type="nucleotide sequence ID" value="NZ_RSEB01000002.1"/>
</dbReference>
<dbReference type="InterPro" id="IPR036291">
    <property type="entry name" value="NAD(P)-bd_dom_sf"/>
</dbReference>
<gene>
    <name evidence="2" type="ORF">EIW28_07990</name>
</gene>
<dbReference type="EMBL" id="RSEB01000002">
    <property type="protein sequence ID" value="RRS00493.1"/>
    <property type="molecule type" value="Genomic_DNA"/>
</dbReference>
<dbReference type="InterPro" id="IPR016040">
    <property type="entry name" value="NAD(P)-bd_dom"/>
</dbReference>